<keyword evidence="1" id="KW-0472">Membrane</keyword>
<gene>
    <name evidence="2" type="ORF">A2397_03130</name>
</gene>
<feature type="transmembrane region" description="Helical" evidence="1">
    <location>
        <begin position="55"/>
        <end position="80"/>
    </location>
</feature>
<protein>
    <submittedName>
        <fullName evidence="2">Uncharacterized protein</fullName>
    </submittedName>
</protein>
<accession>A0A1F4ZRA0</accession>
<feature type="transmembrane region" description="Helical" evidence="1">
    <location>
        <begin position="143"/>
        <end position="163"/>
    </location>
</feature>
<feature type="transmembrane region" description="Helical" evidence="1">
    <location>
        <begin position="30"/>
        <end position="49"/>
    </location>
</feature>
<feature type="transmembrane region" description="Helical" evidence="1">
    <location>
        <begin position="175"/>
        <end position="192"/>
    </location>
</feature>
<comment type="caution">
    <text evidence="2">The sequence shown here is derived from an EMBL/GenBank/DDBJ whole genome shotgun (WGS) entry which is preliminary data.</text>
</comment>
<sequence>MTNADSYSLKGIHLPEDLDLILRIKGLARVISLVVAMFSVLVVAGWMTGIRYLKIMFVGPSVMPIEVAVSLLLIAIPLMFRLTNKTPKGLQVIYKSVTIVFGIVVGVGNLLHFSILNVSLSLLGWALVLTRTKIPFRFKLMQLVAFGIVMLGLCAVMVNVYRYLASGLGTGIFDVPMNVGVLFALLGEALLLRWPNRGFMGLFNTESLTSVVAFRTLVLNMILTPVVGGIGLAVARRMSLAVFETVAAVVTIQMVVFAMLMWFGVKRLYEWELERLIAKEEARVRDLGLSMSNEDMKAKVAGLEETKERYLKNLRQMNGVWNLEEYFE</sequence>
<dbReference type="AlphaFoldDB" id="A0A1F4ZRA0"/>
<feature type="transmembrane region" description="Helical" evidence="1">
    <location>
        <begin position="212"/>
        <end position="235"/>
    </location>
</feature>
<dbReference type="Proteomes" id="UP000176424">
    <property type="component" value="Unassembled WGS sequence"/>
</dbReference>
<feature type="transmembrane region" description="Helical" evidence="1">
    <location>
        <begin position="114"/>
        <end position="131"/>
    </location>
</feature>
<reference evidence="2 3" key="1">
    <citation type="journal article" date="2016" name="Nat. Commun.">
        <title>Thousands of microbial genomes shed light on interconnected biogeochemical processes in an aquifer system.</title>
        <authorList>
            <person name="Anantharaman K."/>
            <person name="Brown C.T."/>
            <person name="Hug L.A."/>
            <person name="Sharon I."/>
            <person name="Castelle C.J."/>
            <person name="Probst A.J."/>
            <person name="Thomas B.C."/>
            <person name="Singh A."/>
            <person name="Wilkins M.J."/>
            <person name="Karaoz U."/>
            <person name="Brodie E.L."/>
            <person name="Williams K.H."/>
            <person name="Hubbard S.S."/>
            <person name="Banfield J.F."/>
        </authorList>
    </citation>
    <scope>NUCLEOTIDE SEQUENCE [LARGE SCALE GENOMIC DNA]</scope>
</reference>
<name>A0A1F4ZRA0_9BACT</name>
<evidence type="ECO:0000313" key="2">
    <source>
        <dbReference type="EMBL" id="OGD08356.1"/>
    </source>
</evidence>
<proteinExistence type="predicted"/>
<evidence type="ECO:0000313" key="3">
    <source>
        <dbReference type="Proteomes" id="UP000176424"/>
    </source>
</evidence>
<keyword evidence="1" id="KW-1133">Transmembrane helix</keyword>
<keyword evidence="1" id="KW-0812">Transmembrane</keyword>
<organism evidence="2 3">
    <name type="scientific">Candidatus Amesbacteria bacterium RIFOXYB1_FULL_44_23</name>
    <dbReference type="NCBI Taxonomy" id="1797263"/>
    <lineage>
        <taxon>Bacteria</taxon>
        <taxon>Candidatus Amesiibacteriota</taxon>
    </lineage>
</organism>
<dbReference type="STRING" id="1797263.A2397_03130"/>
<feature type="transmembrane region" description="Helical" evidence="1">
    <location>
        <begin position="241"/>
        <end position="265"/>
    </location>
</feature>
<dbReference type="EMBL" id="MEXR01000059">
    <property type="protein sequence ID" value="OGD08356.1"/>
    <property type="molecule type" value="Genomic_DNA"/>
</dbReference>
<evidence type="ECO:0000256" key="1">
    <source>
        <dbReference type="SAM" id="Phobius"/>
    </source>
</evidence>